<protein>
    <submittedName>
        <fullName evidence="1">Uncharacterized protein</fullName>
    </submittedName>
</protein>
<feature type="non-terminal residue" evidence="1">
    <location>
        <position position="1"/>
    </location>
</feature>
<name>A0ABN9PPI6_9DINO</name>
<comment type="caution">
    <text evidence="1">The sequence shown here is derived from an EMBL/GenBank/DDBJ whole genome shotgun (WGS) entry which is preliminary data.</text>
</comment>
<organism evidence="1 2">
    <name type="scientific">Prorocentrum cordatum</name>
    <dbReference type="NCBI Taxonomy" id="2364126"/>
    <lineage>
        <taxon>Eukaryota</taxon>
        <taxon>Sar</taxon>
        <taxon>Alveolata</taxon>
        <taxon>Dinophyceae</taxon>
        <taxon>Prorocentrales</taxon>
        <taxon>Prorocentraceae</taxon>
        <taxon>Prorocentrum</taxon>
    </lineage>
</organism>
<feature type="non-terminal residue" evidence="1">
    <location>
        <position position="71"/>
    </location>
</feature>
<dbReference type="EMBL" id="CAUYUJ010000753">
    <property type="protein sequence ID" value="CAK0792318.1"/>
    <property type="molecule type" value="Genomic_DNA"/>
</dbReference>
<keyword evidence="2" id="KW-1185">Reference proteome</keyword>
<evidence type="ECO:0000313" key="1">
    <source>
        <dbReference type="EMBL" id="CAK0792318.1"/>
    </source>
</evidence>
<evidence type="ECO:0000313" key="2">
    <source>
        <dbReference type="Proteomes" id="UP001189429"/>
    </source>
</evidence>
<reference evidence="1" key="1">
    <citation type="submission" date="2023-10" db="EMBL/GenBank/DDBJ databases">
        <authorList>
            <person name="Chen Y."/>
            <person name="Shah S."/>
            <person name="Dougan E. K."/>
            <person name="Thang M."/>
            <person name="Chan C."/>
        </authorList>
    </citation>
    <scope>NUCLEOTIDE SEQUENCE [LARGE SCALE GENOMIC DNA]</scope>
</reference>
<gene>
    <name evidence="1" type="ORF">PCOR1329_LOCUS2958</name>
</gene>
<proteinExistence type="predicted"/>
<accession>A0ABN9PPI6</accession>
<dbReference type="Proteomes" id="UP001189429">
    <property type="component" value="Unassembled WGS sequence"/>
</dbReference>
<sequence>WSMQRLHDQSDARYRQADAALFVRYLEDHTGFAQMGPSEFDVKRRLYEAPGFDWEKEVEALHSKPYVVMEL</sequence>